<comment type="caution">
    <text evidence="9">The sequence shown here is derived from an EMBL/GenBank/DDBJ whole genome shotgun (WGS) entry which is preliminary data.</text>
</comment>
<comment type="similarity">
    <text evidence="7">Belongs to the binding-protein-dependent transport system permease family.</text>
</comment>
<dbReference type="InterPro" id="IPR000515">
    <property type="entry name" value="MetI-like"/>
</dbReference>
<organism evidence="9 10">
    <name type="scientific">Candidatus Reconcilbacillus cellulovorans</name>
    <dbReference type="NCBI Taxonomy" id="1906605"/>
    <lineage>
        <taxon>Bacteria</taxon>
        <taxon>Bacillati</taxon>
        <taxon>Bacillota</taxon>
        <taxon>Bacilli</taxon>
        <taxon>Bacillales</taxon>
        <taxon>Paenibacillaceae</taxon>
        <taxon>Candidatus Reconcilbacillus</taxon>
    </lineage>
</organism>
<dbReference type="InterPro" id="IPR035906">
    <property type="entry name" value="MetI-like_sf"/>
</dbReference>
<evidence type="ECO:0000256" key="3">
    <source>
        <dbReference type="ARBA" id="ARBA00022475"/>
    </source>
</evidence>
<feature type="transmembrane region" description="Helical" evidence="7">
    <location>
        <begin position="21"/>
        <end position="43"/>
    </location>
</feature>
<name>A0A2A6E299_9BACL</name>
<reference evidence="9 10" key="1">
    <citation type="submission" date="2016-12" db="EMBL/GenBank/DDBJ databases">
        <title>Candidatus Reconcilibacillus cellulovorans genome.</title>
        <authorList>
            <person name="Kolinko S."/>
            <person name="Wu Y.-W."/>
            <person name="Tachea F."/>
            <person name="Denzel E."/>
            <person name="Hiras J."/>
            <person name="Baecker N."/>
            <person name="Chan L.J."/>
            <person name="Eichorst S.A."/>
            <person name="Frey D."/>
            <person name="Adams P.D."/>
            <person name="Pray T."/>
            <person name="Tanjore D."/>
            <person name="Petzold C.J."/>
            <person name="Gladden J.M."/>
            <person name="Simmons B.A."/>
            <person name="Singer S.W."/>
        </authorList>
    </citation>
    <scope>NUCLEOTIDE SEQUENCE [LARGE SCALE GENOMIC DNA]</scope>
    <source>
        <strain evidence="9">JTherm</strain>
    </source>
</reference>
<keyword evidence="4 7" id="KW-0812">Transmembrane</keyword>
<dbReference type="CDD" id="cd06261">
    <property type="entry name" value="TM_PBP2"/>
    <property type="match status" value="1"/>
</dbReference>
<keyword evidence="6 7" id="KW-0472">Membrane</keyword>
<evidence type="ECO:0000259" key="8">
    <source>
        <dbReference type="PROSITE" id="PS50928"/>
    </source>
</evidence>
<accession>A0A2A6E299</accession>
<evidence type="ECO:0000256" key="5">
    <source>
        <dbReference type="ARBA" id="ARBA00022989"/>
    </source>
</evidence>
<proteinExistence type="inferred from homology"/>
<dbReference type="PROSITE" id="PS50928">
    <property type="entry name" value="ABC_TM1"/>
    <property type="match status" value="1"/>
</dbReference>
<comment type="subcellular location">
    <subcellularLocation>
        <location evidence="1 7">Cell membrane</location>
        <topology evidence="1 7">Multi-pass membrane protein</topology>
    </subcellularLocation>
</comment>
<dbReference type="EMBL" id="MOXJ01000004">
    <property type="protein sequence ID" value="PDO11161.1"/>
    <property type="molecule type" value="Genomic_DNA"/>
</dbReference>
<gene>
    <name evidence="9" type="ORF">BLM47_02860</name>
</gene>
<dbReference type="AlphaFoldDB" id="A0A2A6E299"/>
<evidence type="ECO:0000256" key="2">
    <source>
        <dbReference type="ARBA" id="ARBA00022448"/>
    </source>
</evidence>
<feature type="transmembrane region" description="Helical" evidence="7">
    <location>
        <begin position="90"/>
        <end position="111"/>
    </location>
</feature>
<dbReference type="PANTHER" id="PTHR43744:SF12">
    <property type="entry name" value="ABC TRANSPORTER PERMEASE PROTEIN MG189-RELATED"/>
    <property type="match status" value="1"/>
</dbReference>
<dbReference type="Pfam" id="PF00528">
    <property type="entry name" value="BPD_transp_1"/>
    <property type="match status" value="1"/>
</dbReference>
<evidence type="ECO:0000256" key="6">
    <source>
        <dbReference type="ARBA" id="ARBA00023136"/>
    </source>
</evidence>
<dbReference type="Gene3D" id="1.10.3720.10">
    <property type="entry name" value="MetI-like"/>
    <property type="match status" value="1"/>
</dbReference>
<dbReference type="GO" id="GO:0005886">
    <property type="term" value="C:plasma membrane"/>
    <property type="evidence" value="ECO:0007669"/>
    <property type="project" value="UniProtKB-SubCell"/>
</dbReference>
<dbReference type="PANTHER" id="PTHR43744">
    <property type="entry name" value="ABC TRANSPORTER PERMEASE PROTEIN MG189-RELATED-RELATED"/>
    <property type="match status" value="1"/>
</dbReference>
<evidence type="ECO:0000256" key="4">
    <source>
        <dbReference type="ARBA" id="ARBA00022692"/>
    </source>
</evidence>
<dbReference type="Proteomes" id="UP000243688">
    <property type="component" value="Unassembled WGS sequence"/>
</dbReference>
<dbReference type="SUPFAM" id="SSF161098">
    <property type="entry name" value="MetI-like"/>
    <property type="match status" value="1"/>
</dbReference>
<keyword evidence="3" id="KW-1003">Cell membrane</keyword>
<evidence type="ECO:0000256" key="7">
    <source>
        <dbReference type="RuleBase" id="RU363032"/>
    </source>
</evidence>
<protein>
    <submittedName>
        <fullName evidence="9">ABC transporter permease</fullName>
    </submittedName>
</protein>
<evidence type="ECO:0000313" key="9">
    <source>
        <dbReference type="EMBL" id="PDO11161.1"/>
    </source>
</evidence>
<feature type="transmembrane region" description="Helical" evidence="7">
    <location>
        <begin position="123"/>
        <end position="143"/>
    </location>
</feature>
<keyword evidence="5 7" id="KW-1133">Transmembrane helix</keyword>
<sequence>MKAAFERGILSAYDFRKKSVVFAYGASVLLVALMVLSMLYPFAVTMMNAFKPNEQIFEFPPRFFPKEWKWANLKTGWNYINLVLYLKNTIMLFIGNMICIFLATGLAAYALSCMRLPYRRAIYAFFMATLFIPPSTYIIPNFVNLKDLGLVNTFWAFWLPAGASAFYLLVLKSFFDGIHPELLEAARIDGASEWLCFRKIAVPLSLPIFSTIAIFVFAAVWNDWFWPSLVLHDPNKMPLATAVYKYVINARRLDWNIRFAILFMVMTPPVLVFLLFQKYMLRGISLAGIKG</sequence>
<dbReference type="GO" id="GO:0055085">
    <property type="term" value="P:transmembrane transport"/>
    <property type="evidence" value="ECO:0007669"/>
    <property type="project" value="InterPro"/>
</dbReference>
<feature type="transmembrane region" description="Helical" evidence="7">
    <location>
        <begin position="196"/>
        <end position="221"/>
    </location>
</feature>
<feature type="domain" description="ABC transmembrane type-1" evidence="8">
    <location>
        <begin position="86"/>
        <end position="276"/>
    </location>
</feature>
<feature type="transmembrane region" description="Helical" evidence="7">
    <location>
        <begin position="255"/>
        <end position="276"/>
    </location>
</feature>
<feature type="transmembrane region" description="Helical" evidence="7">
    <location>
        <begin position="155"/>
        <end position="175"/>
    </location>
</feature>
<evidence type="ECO:0000313" key="10">
    <source>
        <dbReference type="Proteomes" id="UP000243688"/>
    </source>
</evidence>
<evidence type="ECO:0000256" key="1">
    <source>
        <dbReference type="ARBA" id="ARBA00004651"/>
    </source>
</evidence>
<keyword evidence="2 7" id="KW-0813">Transport</keyword>